<organism evidence="1 2">
    <name type="scientific">Labilithrix luteola</name>
    <dbReference type="NCBI Taxonomy" id="1391654"/>
    <lineage>
        <taxon>Bacteria</taxon>
        <taxon>Pseudomonadati</taxon>
        <taxon>Myxococcota</taxon>
        <taxon>Polyangia</taxon>
        <taxon>Polyangiales</taxon>
        <taxon>Labilitrichaceae</taxon>
        <taxon>Labilithrix</taxon>
    </lineage>
</organism>
<dbReference type="STRING" id="1391654.AKJ09_04626"/>
<protein>
    <submittedName>
        <fullName evidence="1">Uncharacterized protein</fullName>
    </submittedName>
</protein>
<sequence length="43" mass="4397">MRAPSSFSSCVCLASYVGPGDIAAVGAATFYTANAFGSWTTLF</sequence>
<evidence type="ECO:0000313" key="1">
    <source>
        <dbReference type="EMBL" id="AKU97962.1"/>
    </source>
</evidence>
<gene>
    <name evidence="1" type="ORF">AKJ09_04626</name>
</gene>
<keyword evidence="2" id="KW-1185">Reference proteome</keyword>
<proteinExistence type="predicted"/>
<evidence type="ECO:0000313" key="2">
    <source>
        <dbReference type="Proteomes" id="UP000064967"/>
    </source>
</evidence>
<dbReference type="EMBL" id="CP012333">
    <property type="protein sequence ID" value="AKU97962.1"/>
    <property type="molecule type" value="Genomic_DNA"/>
</dbReference>
<dbReference type="KEGG" id="llu:AKJ09_04626"/>
<dbReference type="Proteomes" id="UP000064967">
    <property type="component" value="Chromosome"/>
</dbReference>
<reference evidence="1 2" key="1">
    <citation type="submission" date="2015-08" db="EMBL/GenBank/DDBJ databases">
        <authorList>
            <person name="Babu N.S."/>
            <person name="Beckwith C.J."/>
            <person name="Beseler K.G."/>
            <person name="Brison A."/>
            <person name="Carone J.V."/>
            <person name="Caskin T.P."/>
            <person name="Diamond M."/>
            <person name="Durham M.E."/>
            <person name="Foxe J.M."/>
            <person name="Go M."/>
            <person name="Henderson B.A."/>
            <person name="Jones I.B."/>
            <person name="McGettigan J.A."/>
            <person name="Micheletti S.J."/>
            <person name="Nasrallah M.E."/>
            <person name="Ortiz D."/>
            <person name="Piller C.R."/>
            <person name="Privatt S.R."/>
            <person name="Schneider S.L."/>
            <person name="Sharp S."/>
            <person name="Smith T.C."/>
            <person name="Stanton J.D."/>
            <person name="Ullery H.E."/>
            <person name="Wilson R.J."/>
            <person name="Serrano M.G."/>
            <person name="Buck G."/>
            <person name="Lee V."/>
            <person name="Wang Y."/>
            <person name="Carvalho R."/>
            <person name="Voegtly L."/>
            <person name="Shi R."/>
            <person name="Duckworth R."/>
            <person name="Johnson A."/>
            <person name="Loviza R."/>
            <person name="Walstead R."/>
            <person name="Shah Z."/>
            <person name="Kiflezghi M."/>
            <person name="Wade K."/>
            <person name="Ball S.L."/>
            <person name="Bradley K.W."/>
            <person name="Asai D.J."/>
            <person name="Bowman C.A."/>
            <person name="Russell D.A."/>
            <person name="Pope W.H."/>
            <person name="Jacobs-Sera D."/>
            <person name="Hendrix R.W."/>
            <person name="Hatfull G.F."/>
        </authorList>
    </citation>
    <scope>NUCLEOTIDE SEQUENCE [LARGE SCALE GENOMIC DNA]</scope>
    <source>
        <strain evidence="1 2">DSM 27648</strain>
    </source>
</reference>
<accession>A0A0K1PWS0</accession>
<dbReference type="AlphaFoldDB" id="A0A0K1PWS0"/>
<name>A0A0K1PWS0_9BACT</name>